<keyword evidence="5" id="KW-1185">Reference proteome</keyword>
<evidence type="ECO:0000256" key="2">
    <source>
        <dbReference type="SAM" id="Phobius"/>
    </source>
</evidence>
<evidence type="ECO:0000313" key="5">
    <source>
        <dbReference type="Proteomes" id="UP001153069"/>
    </source>
</evidence>
<evidence type="ECO:0000313" key="4">
    <source>
        <dbReference type="EMBL" id="CAB9502280.1"/>
    </source>
</evidence>
<dbReference type="Proteomes" id="UP001153069">
    <property type="component" value="Unassembled WGS sequence"/>
</dbReference>
<dbReference type="AlphaFoldDB" id="A0A9N8DKM0"/>
<keyword evidence="2" id="KW-0472">Membrane</keyword>
<feature type="chain" id="PRO_5040285877" evidence="3">
    <location>
        <begin position="25"/>
        <end position="365"/>
    </location>
</feature>
<proteinExistence type="predicted"/>
<gene>
    <name evidence="4" type="ORF">SEMRO_132_G062650.1</name>
</gene>
<organism evidence="4 5">
    <name type="scientific">Seminavis robusta</name>
    <dbReference type="NCBI Taxonomy" id="568900"/>
    <lineage>
        <taxon>Eukaryota</taxon>
        <taxon>Sar</taxon>
        <taxon>Stramenopiles</taxon>
        <taxon>Ochrophyta</taxon>
        <taxon>Bacillariophyta</taxon>
        <taxon>Bacillariophyceae</taxon>
        <taxon>Bacillariophycidae</taxon>
        <taxon>Naviculales</taxon>
        <taxon>Naviculaceae</taxon>
        <taxon>Seminavis</taxon>
    </lineage>
</organism>
<protein>
    <submittedName>
        <fullName evidence="4">Uncharacterized protein</fullName>
    </submittedName>
</protein>
<evidence type="ECO:0000256" key="3">
    <source>
        <dbReference type="SAM" id="SignalP"/>
    </source>
</evidence>
<feature type="transmembrane region" description="Helical" evidence="2">
    <location>
        <begin position="275"/>
        <end position="296"/>
    </location>
</feature>
<evidence type="ECO:0000256" key="1">
    <source>
        <dbReference type="SAM" id="MobiDB-lite"/>
    </source>
</evidence>
<name>A0A9N8DKM0_9STRA</name>
<keyword evidence="2" id="KW-0812">Transmembrane</keyword>
<feature type="region of interest" description="Disordered" evidence="1">
    <location>
        <begin position="309"/>
        <end position="343"/>
    </location>
</feature>
<comment type="caution">
    <text evidence="4">The sequence shown here is derived from an EMBL/GenBank/DDBJ whole genome shotgun (WGS) entry which is preliminary data.</text>
</comment>
<dbReference type="EMBL" id="CAICTM010000131">
    <property type="protein sequence ID" value="CAB9502280.1"/>
    <property type="molecule type" value="Genomic_DNA"/>
</dbReference>
<keyword evidence="3" id="KW-0732">Signal</keyword>
<accession>A0A9N8DKM0</accession>
<keyword evidence="2" id="KW-1133">Transmembrane helix</keyword>
<feature type="signal peptide" evidence="3">
    <location>
        <begin position="1"/>
        <end position="24"/>
    </location>
</feature>
<sequence length="365" mass="38888">MTALVQKARLVAAILLGGAALASSLSISTEPPEIALAFCRNCNTNVDCDGYAKESTCAQGQCTNDEGLLGRDCICDDDSECSTGRCDGIFQSICRLKLKDGETCNKDSHCISGVCADDMVCFDPSAPTVAPKVRPLTSDPRPLPIATASPKTEACVTCAHTAQCGEGVCNKGICTDASGELPIYCGSCMEHEDCVGGYFCASKGLMGRTGKLCERKKRNGAACFDNSVCRSDHCNMLFSCESKIPEHKRTKTATTADKIAGEATATLENTHSPGLWMWASVFGALLVFAILVFLLCRKDGLKNKLGCCRSTSKSKSVKSDDDKSDEESSTDSVSFDPSKSSCPGVTFVAVLQDPEEVKMQHTMEY</sequence>
<reference evidence="4" key="1">
    <citation type="submission" date="2020-06" db="EMBL/GenBank/DDBJ databases">
        <authorList>
            <consortium name="Plant Systems Biology data submission"/>
        </authorList>
    </citation>
    <scope>NUCLEOTIDE SEQUENCE</scope>
    <source>
        <strain evidence="4">D6</strain>
    </source>
</reference>